<sequence length="481" mass="56070">MEYPFLQCLRPVKVWNKYLGEHHLVPCGKCVACMNKRSSRNKRLCELEELGTYKYTYFVTLTYNNESIPYYELILSPVAGLYGVIDRNKRSDTYNKFVSDTTIDITRKDLYALNKHVQSGKNPLPFNCFSYLYYRDVQLFNKLLRKRIQQKYGEQIRYFVVGEYGAQSFRAHWHIIYFTKSPLSTPFSKHYLFSLWKKGNVDSDRSKGGCIAYAASYVNSAFALPRVYHALKVSPTTKHSVKLGYEVVSKQTLPKINASVSDAYARRIDTSSTFSINGDVKRFPFDSTYKSSIYPKPFRFKLVKLNQSLLCYLRAYSHYNEVFADFSPGSVKQLTSLLYDYLRYGKLADYDLAFRALLDIGPSDVLVDSEKVFGRLYRFMLYSKLFVSRLRYDPKYLDKLLSFYDKVEYTNLVTQYEQQSEYFLTNPCTDAALSAFYVSTFNQKKLESIQLYSKFLTMHQSVHEAKLSRKRFNDSVGVLNA</sequence>
<accession>A0AAU8B429</accession>
<proteinExistence type="predicted"/>
<protein>
    <submittedName>
        <fullName evidence="3">Replication initiator protein</fullName>
    </submittedName>
</protein>
<dbReference type="EMBL" id="PP511613">
    <property type="protein sequence ID" value="XCD05944.1"/>
    <property type="molecule type" value="Genomic_DNA"/>
</dbReference>
<dbReference type="InterPro" id="IPR056906">
    <property type="entry name" value="ORF2/G2P_dom"/>
</dbReference>
<evidence type="ECO:0000313" key="4">
    <source>
        <dbReference type="EMBL" id="XCD06706.1"/>
    </source>
</evidence>
<organism evidence="3">
    <name type="scientific">Dulem virus 221</name>
    <dbReference type="NCBI Taxonomy" id="3145698"/>
    <lineage>
        <taxon>Viruses</taxon>
        <taxon>Monodnaviria</taxon>
        <taxon>Sangervirae</taxon>
        <taxon>Phixviricota</taxon>
        <taxon>Malgrandaviricetes</taxon>
        <taxon>Petitvirales</taxon>
        <taxon>Microviridae</taxon>
        <taxon>Microvirus</taxon>
    </lineage>
</organism>
<dbReference type="EMBL" id="PP511696">
    <property type="protein sequence ID" value="XCD06642.1"/>
    <property type="molecule type" value="Genomic_DNA"/>
</dbReference>
<evidence type="ECO:0000313" key="3">
    <source>
        <dbReference type="EMBL" id="XCD06642.1"/>
    </source>
</evidence>
<reference evidence="3" key="1">
    <citation type="submission" date="2024-03" db="EMBL/GenBank/DDBJ databases">
        <title>Diverse circular DNA viruses in blood, oral, and fecal samples of captive lemurs.</title>
        <authorList>
            <person name="Paietta E.N."/>
            <person name="Kraberger S."/>
            <person name="Lund M.C."/>
            <person name="Custer J.M."/>
            <person name="Vargas K.M."/>
            <person name="Ehmke E.E."/>
            <person name="Yoder A.D."/>
            <person name="Varsani A."/>
        </authorList>
    </citation>
    <scope>NUCLEOTIDE SEQUENCE</scope>
    <source>
        <strain evidence="2">Duke_24SS_20</strain>
        <strain evidence="3">Duke_25SF_149</strain>
        <strain evidence="4">Duke_25SS_76</strain>
    </source>
</reference>
<dbReference type="Pfam" id="PF23343">
    <property type="entry name" value="REP_ORF2-G2P"/>
    <property type="match status" value="1"/>
</dbReference>
<feature type="domain" description="Replication-associated protein ORF2/G2P" evidence="1">
    <location>
        <begin position="134"/>
        <end position="219"/>
    </location>
</feature>
<name>A0AAU8B429_9VIRU</name>
<evidence type="ECO:0000313" key="2">
    <source>
        <dbReference type="EMBL" id="XCD05944.1"/>
    </source>
</evidence>
<evidence type="ECO:0000259" key="1">
    <source>
        <dbReference type="Pfam" id="PF23343"/>
    </source>
</evidence>
<dbReference type="EMBL" id="PP511704">
    <property type="protein sequence ID" value="XCD06706.1"/>
    <property type="molecule type" value="Genomic_DNA"/>
</dbReference>